<name>A0A0C9WAN2_9AGAM</name>
<evidence type="ECO:0000256" key="1">
    <source>
        <dbReference type="SAM" id="MobiDB-lite"/>
    </source>
</evidence>
<keyword evidence="3" id="KW-1185">Reference proteome</keyword>
<dbReference type="AlphaFoldDB" id="A0A0C9WAN2"/>
<accession>A0A0C9WAN2</accession>
<evidence type="ECO:0000313" key="3">
    <source>
        <dbReference type="Proteomes" id="UP000053820"/>
    </source>
</evidence>
<feature type="compositionally biased region" description="Low complexity" evidence="1">
    <location>
        <begin position="77"/>
        <end position="94"/>
    </location>
</feature>
<reference evidence="2 3" key="1">
    <citation type="submission" date="2014-04" db="EMBL/GenBank/DDBJ databases">
        <title>Evolutionary Origins and Diversification of the Mycorrhizal Mutualists.</title>
        <authorList>
            <consortium name="DOE Joint Genome Institute"/>
            <consortium name="Mycorrhizal Genomics Consortium"/>
            <person name="Kohler A."/>
            <person name="Kuo A."/>
            <person name="Nagy L.G."/>
            <person name="Floudas D."/>
            <person name="Copeland A."/>
            <person name="Barry K.W."/>
            <person name="Cichocki N."/>
            <person name="Veneault-Fourrey C."/>
            <person name="LaButti K."/>
            <person name="Lindquist E.A."/>
            <person name="Lipzen A."/>
            <person name="Lundell T."/>
            <person name="Morin E."/>
            <person name="Murat C."/>
            <person name="Riley R."/>
            <person name="Ohm R."/>
            <person name="Sun H."/>
            <person name="Tunlid A."/>
            <person name="Henrissat B."/>
            <person name="Grigoriev I.V."/>
            <person name="Hibbett D.S."/>
            <person name="Martin F."/>
        </authorList>
    </citation>
    <scope>NUCLEOTIDE SEQUENCE [LARGE SCALE GENOMIC DNA]</scope>
    <source>
        <strain evidence="2 3">MD-312</strain>
    </source>
</reference>
<organism evidence="2 3">
    <name type="scientific">Hydnomerulius pinastri MD-312</name>
    <dbReference type="NCBI Taxonomy" id="994086"/>
    <lineage>
        <taxon>Eukaryota</taxon>
        <taxon>Fungi</taxon>
        <taxon>Dikarya</taxon>
        <taxon>Basidiomycota</taxon>
        <taxon>Agaricomycotina</taxon>
        <taxon>Agaricomycetes</taxon>
        <taxon>Agaricomycetidae</taxon>
        <taxon>Boletales</taxon>
        <taxon>Boletales incertae sedis</taxon>
        <taxon>Leucogyrophana</taxon>
    </lineage>
</organism>
<dbReference type="Proteomes" id="UP000053820">
    <property type="component" value="Unassembled WGS sequence"/>
</dbReference>
<sequence>MRRRSPPTALRLVQGPLPPRTQPRHTLPSIPRPAFLPLDSLPRGPTPPPRTRQTSPAHLLFSDLPPLNLELASICRPSSSGSSSPTSASSSPTSERIPGKRLRGPWDDSGSVGLVVDVDSILAMPKPVKVGV</sequence>
<dbReference type="OrthoDB" id="3165590at2759"/>
<proteinExistence type="predicted"/>
<evidence type="ECO:0000313" key="2">
    <source>
        <dbReference type="EMBL" id="KIJ60601.1"/>
    </source>
</evidence>
<dbReference type="HOGENOM" id="CLU_134528_0_0_1"/>
<gene>
    <name evidence="2" type="ORF">HYDPIDRAFT_116897</name>
</gene>
<protein>
    <submittedName>
        <fullName evidence="2">Uncharacterized protein</fullName>
    </submittedName>
</protein>
<feature type="region of interest" description="Disordered" evidence="1">
    <location>
        <begin position="74"/>
        <end position="110"/>
    </location>
</feature>
<dbReference type="EMBL" id="KN839870">
    <property type="protein sequence ID" value="KIJ60601.1"/>
    <property type="molecule type" value="Genomic_DNA"/>
</dbReference>
<feature type="region of interest" description="Disordered" evidence="1">
    <location>
        <begin position="1"/>
        <end position="58"/>
    </location>
</feature>